<sequence>MAESAALTQNPPPMPQHQQQQQQQQQQQEQQQQQPQQQHQLPMPPPRLSVAPMVAVTDGPYRTLARLLSRRTLLYTEMLPADVVVASELNGDDRGPFPNPASLRLSESAWADAAGPLAVQLGGADPETMAEAARRIVAAYPSTLTEININCGCPSQTVAENAFGASLMRNPARVQALAAAVRGAVPAEVDVTVKMRLGVDEHDSWEQLVEFVEVVSAPPASVCRFVVHARKAILGLSTAQNRAVPPLRWDWVARLCKTFPHLGFELNGGVASLDEVGDLLFGEAGYTGVMIGRAARDNPWGVLADADRRIFGCPSEPEKTLRTVAVKYATYADGLLYAQQAAMAACEDIRRRPHERSELRKRLYAPLVSLFFGHAAAASQLAKAFERKSGVAKAAKSALQVVPAVPNGHEQLDAQPDNAEMPFVGG</sequence>
<dbReference type="OrthoDB" id="10262250at2759"/>
<name>A0A813EJF4_POLGL</name>
<dbReference type="SUPFAM" id="SSF51395">
    <property type="entry name" value="FMN-linked oxidoreductases"/>
    <property type="match status" value="1"/>
</dbReference>
<feature type="region of interest" description="Disordered" evidence="9">
    <location>
        <begin position="1"/>
        <end position="50"/>
    </location>
</feature>
<evidence type="ECO:0000259" key="10">
    <source>
        <dbReference type="Pfam" id="PF01207"/>
    </source>
</evidence>
<evidence type="ECO:0000256" key="4">
    <source>
        <dbReference type="ARBA" id="ARBA00022643"/>
    </source>
</evidence>
<dbReference type="Proteomes" id="UP000654075">
    <property type="component" value="Unassembled WGS sequence"/>
</dbReference>
<comment type="caution">
    <text evidence="11">The sequence shown here is derived from an EMBL/GenBank/DDBJ whole genome shotgun (WGS) entry which is preliminary data.</text>
</comment>
<keyword evidence="7" id="KW-0694">RNA-binding</keyword>
<dbReference type="CDD" id="cd02801">
    <property type="entry name" value="DUS_like_FMN"/>
    <property type="match status" value="1"/>
</dbReference>
<keyword evidence="5" id="KW-0819">tRNA processing</keyword>
<dbReference type="GO" id="GO:0017150">
    <property type="term" value="F:tRNA dihydrouridine synthase activity"/>
    <property type="evidence" value="ECO:0007669"/>
    <property type="project" value="InterPro"/>
</dbReference>
<reference evidence="11" key="1">
    <citation type="submission" date="2021-02" db="EMBL/GenBank/DDBJ databases">
        <authorList>
            <person name="Dougan E. K."/>
            <person name="Rhodes N."/>
            <person name="Thang M."/>
            <person name="Chan C."/>
        </authorList>
    </citation>
    <scope>NUCLEOTIDE SEQUENCE</scope>
</reference>
<dbReference type="InterPro" id="IPR018517">
    <property type="entry name" value="tRNA_hU_synthase_CS"/>
</dbReference>
<evidence type="ECO:0000256" key="8">
    <source>
        <dbReference type="ARBA" id="ARBA00023002"/>
    </source>
</evidence>
<dbReference type="Pfam" id="PF01207">
    <property type="entry name" value="Dus"/>
    <property type="match status" value="1"/>
</dbReference>
<keyword evidence="3" id="KW-0285">Flavoprotein</keyword>
<evidence type="ECO:0000256" key="5">
    <source>
        <dbReference type="ARBA" id="ARBA00022694"/>
    </source>
</evidence>
<accession>A0A813EJF4</accession>
<proteinExistence type="predicted"/>
<keyword evidence="12" id="KW-1185">Reference proteome</keyword>
<evidence type="ECO:0000256" key="1">
    <source>
        <dbReference type="ARBA" id="ARBA00001917"/>
    </source>
</evidence>
<keyword evidence="8" id="KW-0560">Oxidoreductase</keyword>
<dbReference type="SUPFAM" id="SSF81995">
    <property type="entry name" value="beta-sandwich domain of Sec23/24"/>
    <property type="match status" value="1"/>
</dbReference>
<evidence type="ECO:0000256" key="9">
    <source>
        <dbReference type="SAM" id="MobiDB-lite"/>
    </source>
</evidence>
<protein>
    <recommendedName>
        <fullName evidence="10">DUS-like FMN-binding domain-containing protein</fullName>
    </recommendedName>
</protein>
<evidence type="ECO:0000256" key="6">
    <source>
        <dbReference type="ARBA" id="ARBA00022857"/>
    </source>
</evidence>
<dbReference type="InterPro" id="IPR004653">
    <property type="entry name" value="DusA"/>
</dbReference>
<dbReference type="InterPro" id="IPR013785">
    <property type="entry name" value="Aldolase_TIM"/>
</dbReference>
<dbReference type="EMBL" id="CAJNNV010012644">
    <property type="protein sequence ID" value="CAE8600953.1"/>
    <property type="molecule type" value="Genomic_DNA"/>
</dbReference>
<keyword evidence="6" id="KW-0521">NADP</keyword>
<evidence type="ECO:0000256" key="3">
    <source>
        <dbReference type="ARBA" id="ARBA00022630"/>
    </source>
</evidence>
<feature type="region of interest" description="Disordered" evidence="9">
    <location>
        <begin position="406"/>
        <end position="426"/>
    </location>
</feature>
<dbReference type="AlphaFoldDB" id="A0A813EJF4"/>
<dbReference type="InterPro" id="IPR035587">
    <property type="entry name" value="DUS-like_FMN-bd"/>
</dbReference>
<organism evidence="11 12">
    <name type="scientific">Polarella glacialis</name>
    <name type="common">Dinoflagellate</name>
    <dbReference type="NCBI Taxonomy" id="89957"/>
    <lineage>
        <taxon>Eukaryota</taxon>
        <taxon>Sar</taxon>
        <taxon>Alveolata</taxon>
        <taxon>Dinophyceae</taxon>
        <taxon>Suessiales</taxon>
        <taxon>Suessiaceae</taxon>
        <taxon>Polarella</taxon>
    </lineage>
</organism>
<dbReference type="Gene3D" id="3.20.20.70">
    <property type="entry name" value="Aldolase class I"/>
    <property type="match status" value="1"/>
</dbReference>
<keyword evidence="2" id="KW-0820">tRNA-binding</keyword>
<feature type="domain" description="DUS-like FMN-binding" evidence="10">
    <location>
        <begin position="50"/>
        <end position="303"/>
    </location>
</feature>
<dbReference type="PROSITE" id="PS01136">
    <property type="entry name" value="UPF0034"/>
    <property type="match status" value="1"/>
</dbReference>
<feature type="compositionally biased region" description="Low complexity" evidence="9">
    <location>
        <begin position="16"/>
        <end position="41"/>
    </location>
</feature>
<dbReference type="PANTHER" id="PTHR42907">
    <property type="entry name" value="FMN-LINKED OXIDOREDUCTASES SUPERFAMILY PROTEIN"/>
    <property type="match status" value="1"/>
</dbReference>
<evidence type="ECO:0000313" key="12">
    <source>
        <dbReference type="Proteomes" id="UP000654075"/>
    </source>
</evidence>
<gene>
    <name evidence="11" type="ORF">PGLA1383_LOCUS19253</name>
</gene>
<comment type="cofactor">
    <cofactor evidence="1">
        <name>FMN</name>
        <dbReference type="ChEBI" id="CHEBI:58210"/>
    </cofactor>
</comment>
<evidence type="ECO:0000313" key="11">
    <source>
        <dbReference type="EMBL" id="CAE8600953.1"/>
    </source>
</evidence>
<dbReference type="PANTHER" id="PTHR42907:SF1">
    <property type="entry name" value="FMN-LINKED OXIDOREDUCTASES SUPERFAMILY PROTEIN"/>
    <property type="match status" value="1"/>
</dbReference>
<evidence type="ECO:0000256" key="7">
    <source>
        <dbReference type="ARBA" id="ARBA00022884"/>
    </source>
</evidence>
<keyword evidence="4" id="KW-0288">FMN</keyword>
<dbReference type="GO" id="GO:0050660">
    <property type="term" value="F:flavin adenine dinucleotide binding"/>
    <property type="evidence" value="ECO:0007669"/>
    <property type="project" value="InterPro"/>
</dbReference>
<evidence type="ECO:0000256" key="2">
    <source>
        <dbReference type="ARBA" id="ARBA00022555"/>
    </source>
</evidence>
<dbReference type="GO" id="GO:0000049">
    <property type="term" value="F:tRNA binding"/>
    <property type="evidence" value="ECO:0007669"/>
    <property type="project" value="UniProtKB-KW"/>
</dbReference>